<dbReference type="InterPro" id="IPR013523">
    <property type="entry name" value="Hist_AcTrfase_HAT1_C"/>
</dbReference>
<keyword evidence="7" id="KW-0012">Acyltransferase</keyword>
<dbReference type="Gene3D" id="1.10.10.390">
    <property type="match status" value="1"/>
</dbReference>
<dbReference type="GO" id="GO:0005634">
    <property type="term" value="C:nucleus"/>
    <property type="evidence" value="ECO:0007669"/>
    <property type="project" value="UniProtKB-SubCell"/>
</dbReference>
<evidence type="ECO:0000256" key="1">
    <source>
        <dbReference type="ARBA" id="ARBA00004123"/>
    </source>
</evidence>
<dbReference type="AlphaFoldDB" id="A0AAV7JP35"/>
<comment type="catalytic activity">
    <reaction evidence="8">
        <text>L-lysyl-[protein] + acetyl-CoA = N(6)-acetyl-L-lysyl-[protein] + CoA + H(+)</text>
        <dbReference type="Rhea" id="RHEA:45948"/>
        <dbReference type="Rhea" id="RHEA-COMP:9752"/>
        <dbReference type="Rhea" id="RHEA-COMP:10731"/>
        <dbReference type="ChEBI" id="CHEBI:15378"/>
        <dbReference type="ChEBI" id="CHEBI:29969"/>
        <dbReference type="ChEBI" id="CHEBI:57287"/>
        <dbReference type="ChEBI" id="CHEBI:57288"/>
        <dbReference type="ChEBI" id="CHEBI:61930"/>
        <dbReference type="EC" id="2.3.1.48"/>
    </reaction>
</comment>
<gene>
    <name evidence="11" type="ORF">LOD99_7678</name>
</gene>
<dbReference type="GO" id="GO:0004402">
    <property type="term" value="F:histone acetyltransferase activity"/>
    <property type="evidence" value="ECO:0007669"/>
    <property type="project" value="InterPro"/>
</dbReference>
<comment type="subcellular location">
    <subcellularLocation>
        <location evidence="1">Nucleus</location>
    </subcellularLocation>
</comment>
<comment type="similarity">
    <text evidence="2">Belongs to the HAT1 family.</text>
</comment>
<dbReference type="Gene3D" id="3.90.360.10">
    <property type="entry name" value="Histone acetyl transferase 1 (HAT1), N-terminal domain"/>
    <property type="match status" value="1"/>
</dbReference>
<dbReference type="Pfam" id="PF10394">
    <property type="entry name" value="Hat1_N"/>
    <property type="match status" value="1"/>
</dbReference>
<dbReference type="InterPro" id="IPR037113">
    <property type="entry name" value="Hat1_N_sf"/>
</dbReference>
<dbReference type="Pfam" id="PF21183">
    <property type="entry name" value="HAT1_C"/>
    <property type="match status" value="1"/>
</dbReference>
<dbReference type="SUPFAM" id="SSF55729">
    <property type="entry name" value="Acyl-CoA N-acyltransferases (Nat)"/>
    <property type="match status" value="1"/>
</dbReference>
<dbReference type="EC" id="2.3.1.48" evidence="3"/>
<reference evidence="11 12" key="1">
    <citation type="journal article" date="2023" name="BMC Biol.">
        <title>The compact genome of the sponge Oopsacas minuta (Hexactinellida) is lacking key metazoan core genes.</title>
        <authorList>
            <person name="Santini S."/>
            <person name="Schenkelaars Q."/>
            <person name="Jourda C."/>
            <person name="Duchesne M."/>
            <person name="Belahbib H."/>
            <person name="Rocher C."/>
            <person name="Selva M."/>
            <person name="Riesgo A."/>
            <person name="Vervoort M."/>
            <person name="Leys S.P."/>
            <person name="Kodjabachian L."/>
            <person name="Le Bivic A."/>
            <person name="Borchiellini C."/>
            <person name="Claverie J.M."/>
            <person name="Renard E."/>
        </authorList>
    </citation>
    <scope>NUCLEOTIDE SEQUENCE [LARGE SCALE GENOMIC DNA]</scope>
    <source>
        <strain evidence="11">SPO-2</strain>
    </source>
</reference>
<evidence type="ECO:0000256" key="8">
    <source>
        <dbReference type="ARBA" id="ARBA00048017"/>
    </source>
</evidence>
<organism evidence="11 12">
    <name type="scientific">Oopsacas minuta</name>
    <dbReference type="NCBI Taxonomy" id="111878"/>
    <lineage>
        <taxon>Eukaryota</taxon>
        <taxon>Metazoa</taxon>
        <taxon>Porifera</taxon>
        <taxon>Hexactinellida</taxon>
        <taxon>Hexasterophora</taxon>
        <taxon>Lyssacinosida</taxon>
        <taxon>Leucopsacidae</taxon>
        <taxon>Oopsacas</taxon>
    </lineage>
</organism>
<sequence length="413" mass="48508">MNGELSQFVSDSTAVFRIYLLDSLNAISSETSNGHSEQFSYFKPKYTYPIFGDEESIFGYKDLIISLYLSSASLDPFIKLQFSEEVNYKKYGVKPDDIIAKINEEFPVVPLLNTDEFSSQLDKQVRFQPHGTLLHKYKVGDRTFQIYRASCYDPGFLDYQNKLQNLMLLFIEGASQLVLEGEDDYFRWLFYLTFECIPVSGGNDRFVFVGCLNAYKFYSFPDKFRIRVSQVLVLPPFQKLGHATRLIEAIHSQLRGDSTVFDLVVEDPSDDFVRLRDFIDCRDALQFTCFQRENIKQSFTKEMEEECRDKLKLHSKQSRRVHEILRLKYTNLVDKAEYREYRMFIKQRLNAPFMRLIRNHEHARKRLPKSDTETELCLNLFVPSSDRQTELHKEYSSVESEYQGIIAKLLKIE</sequence>
<name>A0AAV7JP35_9METZ</name>
<evidence type="ECO:0000259" key="9">
    <source>
        <dbReference type="Pfam" id="PF10394"/>
    </source>
</evidence>
<dbReference type="GO" id="GO:0042393">
    <property type="term" value="F:histone binding"/>
    <property type="evidence" value="ECO:0007669"/>
    <property type="project" value="InterPro"/>
</dbReference>
<accession>A0AAV7JP35</accession>
<dbReference type="GO" id="GO:0000781">
    <property type="term" value="C:chromosome, telomeric region"/>
    <property type="evidence" value="ECO:0007669"/>
    <property type="project" value="GOC"/>
</dbReference>
<keyword evidence="5" id="KW-0808">Transferase</keyword>
<dbReference type="InterPro" id="IPR016181">
    <property type="entry name" value="Acyl_CoA_acyltransferase"/>
</dbReference>
<keyword evidence="12" id="KW-1185">Reference proteome</keyword>
<feature type="domain" description="Histone acetyltransferase type B catalytic subunit C-terminal" evidence="10">
    <location>
        <begin position="276"/>
        <end position="327"/>
    </location>
</feature>
<evidence type="ECO:0000256" key="5">
    <source>
        <dbReference type="ARBA" id="ARBA00022679"/>
    </source>
</evidence>
<evidence type="ECO:0000256" key="3">
    <source>
        <dbReference type="ARBA" id="ARBA00013184"/>
    </source>
</evidence>
<dbReference type="InterPro" id="IPR048776">
    <property type="entry name" value="HAT1_C"/>
</dbReference>
<dbReference type="GO" id="GO:0031509">
    <property type="term" value="P:subtelomeric heterochromatin formation"/>
    <property type="evidence" value="ECO:0007669"/>
    <property type="project" value="InterPro"/>
</dbReference>
<proteinExistence type="inferred from homology"/>
<dbReference type="Proteomes" id="UP001165289">
    <property type="component" value="Unassembled WGS sequence"/>
</dbReference>
<evidence type="ECO:0000256" key="4">
    <source>
        <dbReference type="ARBA" id="ARBA00021268"/>
    </source>
</evidence>
<protein>
    <recommendedName>
        <fullName evidence="4">Histone acetyltransferase type B catalytic subunit</fullName>
        <ecNumber evidence="3">2.3.1.48</ecNumber>
    </recommendedName>
</protein>
<evidence type="ECO:0000256" key="2">
    <source>
        <dbReference type="ARBA" id="ARBA00010543"/>
    </source>
</evidence>
<dbReference type="InterPro" id="IPR017380">
    <property type="entry name" value="Hist_AcTrfase_B-typ_cat-su"/>
</dbReference>
<evidence type="ECO:0000259" key="10">
    <source>
        <dbReference type="Pfam" id="PF21183"/>
    </source>
</evidence>
<dbReference type="Gene3D" id="3.40.630.30">
    <property type="match status" value="1"/>
</dbReference>
<keyword evidence="6" id="KW-0539">Nucleus</keyword>
<evidence type="ECO:0000256" key="7">
    <source>
        <dbReference type="ARBA" id="ARBA00023315"/>
    </source>
</evidence>
<dbReference type="EMBL" id="JAKMXF010000310">
    <property type="protein sequence ID" value="KAI6650628.1"/>
    <property type="molecule type" value="Genomic_DNA"/>
</dbReference>
<feature type="domain" description="Histone acetyl transferase HAT1 N-terminal" evidence="9">
    <location>
        <begin position="9"/>
        <end position="172"/>
    </location>
</feature>
<dbReference type="PANTHER" id="PTHR12046">
    <property type="entry name" value="HISTONE ACETYLTRANSFERASE TYPE B CATALYTIC SUBUNIT"/>
    <property type="match status" value="1"/>
</dbReference>
<evidence type="ECO:0000313" key="11">
    <source>
        <dbReference type="EMBL" id="KAI6650628.1"/>
    </source>
</evidence>
<comment type="caution">
    <text evidence="11">The sequence shown here is derived from an EMBL/GenBank/DDBJ whole genome shotgun (WGS) entry which is preliminary data.</text>
</comment>
<dbReference type="InterPro" id="IPR019467">
    <property type="entry name" value="Hat1_N"/>
</dbReference>
<evidence type="ECO:0000256" key="6">
    <source>
        <dbReference type="ARBA" id="ARBA00023242"/>
    </source>
</evidence>
<evidence type="ECO:0000313" key="12">
    <source>
        <dbReference type="Proteomes" id="UP001165289"/>
    </source>
</evidence>